<evidence type="ECO:0008006" key="6">
    <source>
        <dbReference type="Google" id="ProtNLM"/>
    </source>
</evidence>
<dbReference type="STRING" id="9643.ENSUAMP00000001745"/>
<proteinExistence type="inferred from homology"/>
<dbReference type="GO" id="GO:0036094">
    <property type="term" value="F:small molecule binding"/>
    <property type="evidence" value="ECO:0007669"/>
    <property type="project" value="InterPro"/>
</dbReference>
<feature type="signal peptide" evidence="3">
    <location>
        <begin position="1"/>
        <end position="17"/>
    </location>
</feature>
<keyword evidence="5" id="KW-1185">Reference proteome</keyword>
<keyword evidence="3" id="KW-0732">Signal</keyword>
<dbReference type="GeneTree" id="ENSGT00940000170859"/>
<dbReference type="Ensembl" id="ENSUAMT00000001997.1">
    <property type="protein sequence ID" value="ENSUAMP00000001745.1"/>
    <property type="gene ID" value="ENSUAMG00000001637.1"/>
</dbReference>
<name>A0A452QBB9_URSAM</name>
<dbReference type="InterPro" id="IPR022272">
    <property type="entry name" value="Lipocalin_CS"/>
</dbReference>
<dbReference type="Proteomes" id="UP000291022">
    <property type="component" value="Unassembled WGS sequence"/>
</dbReference>
<organism evidence="4 5">
    <name type="scientific">Ursus americanus</name>
    <name type="common">American black bear</name>
    <name type="synonym">Euarctos americanus</name>
    <dbReference type="NCBI Taxonomy" id="9643"/>
    <lineage>
        <taxon>Eukaryota</taxon>
        <taxon>Metazoa</taxon>
        <taxon>Chordata</taxon>
        <taxon>Craniata</taxon>
        <taxon>Vertebrata</taxon>
        <taxon>Euteleostomi</taxon>
        <taxon>Mammalia</taxon>
        <taxon>Eutheria</taxon>
        <taxon>Laurasiatheria</taxon>
        <taxon>Carnivora</taxon>
        <taxon>Caniformia</taxon>
        <taxon>Ursidae</taxon>
        <taxon>Ursus</taxon>
    </lineage>
</organism>
<dbReference type="InterPro" id="IPR002345">
    <property type="entry name" value="Lipocalin"/>
</dbReference>
<evidence type="ECO:0000313" key="5">
    <source>
        <dbReference type="Proteomes" id="UP000291022"/>
    </source>
</evidence>
<evidence type="ECO:0000256" key="3">
    <source>
        <dbReference type="SAM" id="SignalP"/>
    </source>
</evidence>
<sequence>MKGRVLTALLGLYVALAAGTQGPVLKDFDFAKFSGLWYEIAFATKLEPQGSAQKATKVGAVVVELEDSHLALTEGRWVLPMLVRQIGVGGASYRRTRLLLRTKEVLVLATDYETYAIMDVVSPSEGAARRVLKLYSKPRPGLDGERGSAELPVPPAPAPCGGSQLREGVRREVDGWGGQDRQK</sequence>
<dbReference type="PANTHER" id="PTHR11430">
    <property type="entry name" value="LIPOCALIN"/>
    <property type="match status" value="1"/>
</dbReference>
<evidence type="ECO:0000256" key="1">
    <source>
        <dbReference type="ARBA" id="ARBA00006889"/>
    </source>
</evidence>
<dbReference type="InterPro" id="IPR012674">
    <property type="entry name" value="Calycin"/>
</dbReference>
<reference evidence="4" key="2">
    <citation type="submission" date="2025-08" db="UniProtKB">
        <authorList>
            <consortium name="Ensembl"/>
        </authorList>
    </citation>
    <scope>IDENTIFICATION</scope>
</reference>
<comment type="similarity">
    <text evidence="1">Belongs to the calycin superfamily. Lipocalin family.</text>
</comment>
<dbReference type="PROSITE" id="PS00213">
    <property type="entry name" value="LIPOCALIN"/>
    <property type="match status" value="1"/>
</dbReference>
<reference evidence="4" key="3">
    <citation type="submission" date="2025-09" db="UniProtKB">
        <authorList>
            <consortium name="Ensembl"/>
        </authorList>
    </citation>
    <scope>IDENTIFICATION</scope>
</reference>
<dbReference type="AlphaFoldDB" id="A0A452QBB9"/>
<feature type="chain" id="PRO_5019405784" description="Lipocalin/cytosolic fatty-acid binding domain-containing protein" evidence="3">
    <location>
        <begin position="18"/>
        <end position="183"/>
    </location>
</feature>
<feature type="compositionally biased region" description="Basic and acidic residues" evidence="2">
    <location>
        <begin position="167"/>
        <end position="183"/>
    </location>
</feature>
<evidence type="ECO:0000313" key="4">
    <source>
        <dbReference type="Ensembl" id="ENSUAMP00000001745.1"/>
    </source>
</evidence>
<feature type="region of interest" description="Disordered" evidence="2">
    <location>
        <begin position="138"/>
        <end position="183"/>
    </location>
</feature>
<protein>
    <recommendedName>
        <fullName evidence="6">Lipocalin/cytosolic fatty-acid binding domain-containing protein</fullName>
    </recommendedName>
</protein>
<accession>A0A452QBB9</accession>
<dbReference type="Gene3D" id="2.40.128.20">
    <property type="match status" value="1"/>
</dbReference>
<reference evidence="5" key="1">
    <citation type="submission" date="2016-06" db="EMBL/GenBank/DDBJ databases">
        <title>De novo assembly and RNA-Seq shows season-dependent expression and editing in black bear kidneys.</title>
        <authorList>
            <person name="Korstanje R."/>
            <person name="Srivastava A."/>
            <person name="Sarsani V.K."/>
            <person name="Sheehan S.M."/>
            <person name="Seger R.L."/>
            <person name="Barter M.E."/>
            <person name="Lindqvist C."/>
            <person name="Brody L.C."/>
            <person name="Mullikin J.C."/>
        </authorList>
    </citation>
    <scope>NUCLEOTIDE SEQUENCE [LARGE SCALE GENOMIC DNA]</scope>
</reference>
<dbReference type="PANTHER" id="PTHR11430:SF71">
    <property type="entry name" value="EPIDIDYMAL-SPECIFIC LIPOCALIN-5"/>
    <property type="match status" value="1"/>
</dbReference>
<evidence type="ECO:0000256" key="2">
    <source>
        <dbReference type="SAM" id="MobiDB-lite"/>
    </source>
</evidence>
<dbReference type="SUPFAM" id="SSF50814">
    <property type="entry name" value="Lipocalins"/>
    <property type="match status" value="1"/>
</dbReference>